<keyword evidence="3" id="KW-1185">Reference proteome</keyword>
<reference evidence="2" key="1">
    <citation type="submission" date="2025-08" db="UniProtKB">
        <authorList>
            <consortium name="Ensembl"/>
        </authorList>
    </citation>
    <scope>IDENTIFICATION</scope>
</reference>
<dbReference type="Proteomes" id="UP000694552">
    <property type="component" value="Unplaced"/>
</dbReference>
<name>A0A8C8AKQ8_9STRI</name>
<reference evidence="2" key="2">
    <citation type="submission" date="2025-09" db="UniProtKB">
        <authorList>
            <consortium name="Ensembl"/>
        </authorList>
    </citation>
    <scope>IDENTIFICATION</scope>
</reference>
<evidence type="ECO:0000313" key="2">
    <source>
        <dbReference type="Ensembl" id="ENSOSUP00000007121.1"/>
    </source>
</evidence>
<feature type="coiled-coil region" evidence="1">
    <location>
        <begin position="101"/>
        <end position="157"/>
    </location>
</feature>
<sequence>MAAQKTADACDDVPSQAEGIDKLYDLLEAHRSHPSVQGQDWAKKHWFQPQSVVERIRVLQQEDKVRRGKKGKAIICAVLEASLAAAVEEKKQKPCQADIIIDSMQRVVQTLQEQLKETKELLEEERNQNIILKDELREQLLREMDTLAEAEVKLLEKGIRQIYPQGDLQKTKETVESLPHMYPLVKTEYVYKDDSDNCPQVITKVVPFTATELAKLRKDFARTAKESETEYVWRVSLSGGDGILLSEKEAEGYWGPGVFLTTGDRRAPWSLTQRAVYWARGLNPLERGDPLAITGTVDQLVESVQKAACLQIMYDRELKPNQGSPMMMPVDPERMTPLIRGKIQNTPNAERMTVALEGIVTPDHQQPGRKVWTWGEVVQELINFGRKYAPLVDHPKELKPGSYGLQSKLNSGRERPLTWKGLWQLGLQRGIPWDLMDGLPTQKLERFVQNWRMLMKLIQDGLSHLSDYNSFPVLKMNREDFSFLFSCR</sequence>
<proteinExistence type="predicted"/>
<dbReference type="AlphaFoldDB" id="A0A8C8AKQ8"/>
<evidence type="ECO:0000256" key="1">
    <source>
        <dbReference type="SAM" id="Coils"/>
    </source>
</evidence>
<keyword evidence="1" id="KW-0175">Coiled coil</keyword>
<accession>A0A8C8AKQ8</accession>
<evidence type="ECO:0000313" key="3">
    <source>
        <dbReference type="Proteomes" id="UP000694552"/>
    </source>
</evidence>
<organism evidence="2 3">
    <name type="scientific">Otus sunia</name>
    <name type="common">Oriental scops-owl</name>
    <dbReference type="NCBI Taxonomy" id="257818"/>
    <lineage>
        <taxon>Eukaryota</taxon>
        <taxon>Metazoa</taxon>
        <taxon>Chordata</taxon>
        <taxon>Craniata</taxon>
        <taxon>Vertebrata</taxon>
        <taxon>Euteleostomi</taxon>
        <taxon>Archelosauria</taxon>
        <taxon>Archosauria</taxon>
        <taxon>Dinosauria</taxon>
        <taxon>Saurischia</taxon>
        <taxon>Theropoda</taxon>
        <taxon>Coelurosauria</taxon>
        <taxon>Aves</taxon>
        <taxon>Neognathae</taxon>
        <taxon>Neoaves</taxon>
        <taxon>Telluraves</taxon>
        <taxon>Strigiformes</taxon>
        <taxon>Strigidae</taxon>
        <taxon>Otus</taxon>
    </lineage>
</organism>
<protein>
    <submittedName>
        <fullName evidence="2">Uncharacterized protein</fullName>
    </submittedName>
</protein>
<dbReference type="Ensembl" id="ENSOSUT00000007398.1">
    <property type="protein sequence ID" value="ENSOSUP00000007121.1"/>
    <property type="gene ID" value="ENSOSUG00000005295.1"/>
</dbReference>